<dbReference type="PROSITE" id="PS50262">
    <property type="entry name" value="G_PROTEIN_RECEP_F1_2"/>
    <property type="match status" value="1"/>
</dbReference>
<dbReference type="OMA" id="QEDWICK"/>
<dbReference type="InterPro" id="IPR017452">
    <property type="entry name" value="GPCR_Rhodpsn_7TM"/>
</dbReference>
<reference evidence="11" key="1">
    <citation type="submission" date="2025-08" db="UniProtKB">
        <authorList>
            <consortium name="Ensembl"/>
        </authorList>
    </citation>
    <scope>IDENTIFICATION</scope>
</reference>
<dbReference type="Gene3D" id="1.20.1070.10">
    <property type="entry name" value="Rhodopsin 7-helix transmembrane proteins"/>
    <property type="match status" value="1"/>
</dbReference>
<evidence type="ECO:0000259" key="10">
    <source>
        <dbReference type="PROSITE" id="PS50262"/>
    </source>
</evidence>
<keyword evidence="12" id="KW-1185">Reference proteome</keyword>
<evidence type="ECO:0000256" key="2">
    <source>
        <dbReference type="ARBA" id="ARBA00022692"/>
    </source>
</evidence>
<feature type="domain" description="G-protein coupled receptors family 1 profile" evidence="10">
    <location>
        <begin position="85"/>
        <end position="327"/>
    </location>
</feature>
<feature type="transmembrane region" description="Helical" evidence="9">
    <location>
        <begin position="72"/>
        <end position="94"/>
    </location>
</feature>
<dbReference type="GeneTree" id="ENSGT01040000240444"/>
<proteinExistence type="predicted"/>
<evidence type="ECO:0000256" key="9">
    <source>
        <dbReference type="SAM" id="Phobius"/>
    </source>
</evidence>
<evidence type="ECO:0000256" key="7">
    <source>
        <dbReference type="ARBA" id="ARBA00023180"/>
    </source>
</evidence>
<dbReference type="SUPFAM" id="SSF81321">
    <property type="entry name" value="Family A G protein-coupled receptor-like"/>
    <property type="match status" value="1"/>
</dbReference>
<keyword evidence="7" id="KW-0325">Glycoprotein</keyword>
<feature type="transmembrane region" description="Helical" evidence="9">
    <location>
        <begin position="181"/>
        <end position="200"/>
    </location>
</feature>
<dbReference type="AlphaFoldDB" id="A0A8C4ZTJ2"/>
<dbReference type="GO" id="GO:0007200">
    <property type="term" value="P:phospholipase C-activating G protein-coupled receptor signaling pathway"/>
    <property type="evidence" value="ECO:0007669"/>
    <property type="project" value="TreeGrafter"/>
</dbReference>
<dbReference type="InterPro" id="IPR000276">
    <property type="entry name" value="GPCR_Rhodpsn"/>
</dbReference>
<reference evidence="11" key="2">
    <citation type="submission" date="2025-09" db="UniProtKB">
        <authorList>
            <consortium name="Ensembl"/>
        </authorList>
    </citation>
    <scope>IDENTIFICATION</scope>
</reference>
<dbReference type="OrthoDB" id="6086428at2759"/>
<dbReference type="PRINTS" id="PR00237">
    <property type="entry name" value="GPCRRHODOPSN"/>
</dbReference>
<comment type="subcellular location">
    <subcellularLocation>
        <location evidence="1">Membrane</location>
        <topology evidence="1">Multi-pass membrane protein</topology>
    </subcellularLocation>
</comment>
<dbReference type="PANTHER" id="PTHR24232">
    <property type="entry name" value="G-PROTEIN COUPLED RECEPTOR"/>
    <property type="match status" value="1"/>
</dbReference>
<organism evidence="11 12">
    <name type="scientific">Gadus morhua</name>
    <name type="common">Atlantic cod</name>
    <dbReference type="NCBI Taxonomy" id="8049"/>
    <lineage>
        <taxon>Eukaryota</taxon>
        <taxon>Metazoa</taxon>
        <taxon>Chordata</taxon>
        <taxon>Craniata</taxon>
        <taxon>Vertebrata</taxon>
        <taxon>Euteleostomi</taxon>
        <taxon>Actinopterygii</taxon>
        <taxon>Neopterygii</taxon>
        <taxon>Teleostei</taxon>
        <taxon>Neoteleostei</taxon>
        <taxon>Acanthomorphata</taxon>
        <taxon>Zeiogadaria</taxon>
        <taxon>Gadariae</taxon>
        <taxon>Gadiformes</taxon>
        <taxon>Gadoidei</taxon>
        <taxon>Gadidae</taxon>
        <taxon>Gadus</taxon>
    </lineage>
</organism>
<feature type="transmembrane region" description="Helical" evidence="9">
    <location>
        <begin position="264"/>
        <end position="284"/>
    </location>
</feature>
<dbReference type="GO" id="GO:0035025">
    <property type="term" value="P:positive regulation of Rho protein signal transduction"/>
    <property type="evidence" value="ECO:0007669"/>
    <property type="project" value="TreeGrafter"/>
</dbReference>
<evidence type="ECO:0000256" key="6">
    <source>
        <dbReference type="ARBA" id="ARBA00023170"/>
    </source>
</evidence>
<keyword evidence="3 9" id="KW-1133">Transmembrane helix</keyword>
<feature type="transmembrane region" description="Helical" evidence="9">
    <location>
        <begin position="106"/>
        <end position="126"/>
    </location>
</feature>
<dbReference type="Ensembl" id="ENSGMOT00000022574.2">
    <property type="protein sequence ID" value="ENSGMOP00000022056.2"/>
    <property type="gene ID" value="ENSGMOG00000020569.2"/>
</dbReference>
<evidence type="ECO:0000256" key="3">
    <source>
        <dbReference type="ARBA" id="ARBA00022989"/>
    </source>
</evidence>
<keyword evidence="5 9" id="KW-0472">Membrane</keyword>
<evidence type="ECO:0000256" key="1">
    <source>
        <dbReference type="ARBA" id="ARBA00004141"/>
    </source>
</evidence>
<name>A0A8C4ZTJ2_GADMO</name>
<feature type="transmembrane region" description="Helical" evidence="9">
    <location>
        <begin position="146"/>
        <end position="169"/>
    </location>
</feature>
<dbReference type="GO" id="GO:0005886">
    <property type="term" value="C:plasma membrane"/>
    <property type="evidence" value="ECO:0007669"/>
    <property type="project" value="TreeGrafter"/>
</dbReference>
<accession>A0A8C4ZTJ2</accession>
<evidence type="ECO:0000256" key="5">
    <source>
        <dbReference type="ARBA" id="ARBA00023136"/>
    </source>
</evidence>
<keyword evidence="6" id="KW-0675">Receptor</keyword>
<dbReference type="PANTHER" id="PTHR24232:SF101">
    <property type="entry name" value="G-PROTEIN COUPLED RECEPTOR 35-LIKE"/>
    <property type="match status" value="1"/>
</dbReference>
<gene>
    <name evidence="11" type="primary">gpr35b</name>
</gene>
<evidence type="ECO:0000256" key="8">
    <source>
        <dbReference type="ARBA" id="ARBA00023224"/>
    </source>
</evidence>
<dbReference type="GO" id="GO:0004930">
    <property type="term" value="F:G protein-coupled receptor activity"/>
    <property type="evidence" value="ECO:0007669"/>
    <property type="project" value="UniProtKB-KW"/>
</dbReference>
<protein>
    <recommendedName>
        <fullName evidence="10">G-protein coupled receptors family 1 profile domain-containing protein</fullName>
    </recommendedName>
</protein>
<evidence type="ECO:0000256" key="4">
    <source>
        <dbReference type="ARBA" id="ARBA00023040"/>
    </source>
</evidence>
<keyword evidence="8" id="KW-0807">Transducer</keyword>
<keyword evidence="2 9" id="KW-0812">Transmembrane</keyword>
<feature type="transmembrane region" description="Helical" evidence="9">
    <location>
        <begin position="220"/>
        <end position="252"/>
    </location>
</feature>
<keyword evidence="4" id="KW-0297">G-protein coupled receptor</keyword>
<sequence length="339" mass="38644">MSGKTFRLPGYVELQAHATCELLPRSDPSPWLDGSCTPRGSLNFQKQNRDSTMTRMSQNHTNSTCTVEELQAIAYTPLFILGLLLNATALWLFVRRRHAWTDTHVYMLNLIVADLTLIIFLPFRIVDAFHCLSKTWLCTVLISVHYVNMYASILITTALSVHRFVMVRFPHRYRRGNKHTAAVVCLFIWVFVIAVCVGFQSDNYPKNLWTCFERCKNKPIRMSFLAVLVTSGFLVPLLIVVFCSSQILLILMRANDNSREKKSIVGIVTANMIVFIFCYTPIHASILVSYLEDQHESCVPTSMIVHYILLISEWIATTNCCLDSVSYYFLFKSLSLGGN</sequence>
<evidence type="ECO:0000313" key="11">
    <source>
        <dbReference type="Ensembl" id="ENSGMOP00000022056.2"/>
    </source>
</evidence>
<dbReference type="Pfam" id="PF00001">
    <property type="entry name" value="7tm_1"/>
    <property type="match status" value="1"/>
</dbReference>
<evidence type="ECO:0000313" key="12">
    <source>
        <dbReference type="Proteomes" id="UP000694546"/>
    </source>
</evidence>
<dbReference type="Proteomes" id="UP000694546">
    <property type="component" value="Chromosome 8"/>
</dbReference>